<reference evidence="7" key="2">
    <citation type="submission" date="2025-08" db="UniProtKB">
        <authorList>
            <consortium name="Ensembl"/>
        </authorList>
    </citation>
    <scope>IDENTIFICATION</scope>
</reference>
<keyword evidence="3 5" id="KW-0175">Coiled coil</keyword>
<feature type="compositionally biased region" description="Low complexity" evidence="6">
    <location>
        <begin position="85"/>
        <end position="119"/>
    </location>
</feature>
<comment type="similarity">
    <text evidence="1">Belongs to the LRRFIP family.</text>
</comment>
<proteinExistence type="inferred from homology"/>
<feature type="region of interest" description="Disordered" evidence="6">
    <location>
        <begin position="145"/>
        <end position="191"/>
    </location>
</feature>
<dbReference type="Ensembl" id="ENSAPLT00020026383.1">
    <property type="protein sequence ID" value="ENSAPLP00020024463.1"/>
    <property type="gene ID" value="ENSAPLG00020016867.1"/>
</dbReference>
<dbReference type="FunFam" id="1.20.5.4090:FF:000001">
    <property type="entry name" value="leucine-rich repeat flightless-interacting protein 2 isoform X1"/>
    <property type="match status" value="1"/>
</dbReference>
<organism evidence="7 8">
    <name type="scientific">Anas platyrhynchos</name>
    <name type="common">Mallard</name>
    <name type="synonym">Anas boschas</name>
    <dbReference type="NCBI Taxonomy" id="8839"/>
    <lineage>
        <taxon>Eukaryota</taxon>
        <taxon>Metazoa</taxon>
        <taxon>Chordata</taxon>
        <taxon>Craniata</taxon>
        <taxon>Vertebrata</taxon>
        <taxon>Euteleostomi</taxon>
        <taxon>Archelosauria</taxon>
        <taxon>Archosauria</taxon>
        <taxon>Dinosauria</taxon>
        <taxon>Saurischia</taxon>
        <taxon>Theropoda</taxon>
        <taxon>Coelurosauria</taxon>
        <taxon>Aves</taxon>
        <taxon>Neognathae</taxon>
        <taxon>Galloanserae</taxon>
        <taxon>Anseriformes</taxon>
        <taxon>Anatidae</taxon>
        <taxon>Anatinae</taxon>
        <taxon>Anas</taxon>
    </lineage>
</organism>
<evidence type="ECO:0000313" key="7">
    <source>
        <dbReference type="Ensembl" id="ENSAPLP00020024463.1"/>
    </source>
</evidence>
<evidence type="ECO:0000256" key="4">
    <source>
        <dbReference type="ARBA" id="ARBA00040512"/>
    </source>
</evidence>
<evidence type="ECO:0000256" key="3">
    <source>
        <dbReference type="ARBA" id="ARBA00023054"/>
    </source>
</evidence>
<sequence>MGTPGSGRKRTPVKDRFSAEDEALSSIAREAEARLAAKRAARAEARDIRMRELERQQKESSSLYSDPVATTRNYRASLCGDGLHSSYSSRTPSEYSWYSSRASSIRSSPVSSDISDQSETAADYFSRSNRRGSIVSDADDVQVLNSLEEKSEKSHSEIFSRPSSRNSIPLSGNSSRRGSGDTSSLLDPDASLSELRDSLAEVEEKYKKAMVSNAQLDNEKNNLVYQVDTLKDVIEEKEEQIAEFYRENEEKSKELERQKHTCSVLQHKLDELKEGLRQRDELIEKHGLVIIPDGTPNGDVNHESAVGAITVVSQEAAQVLESAGEGPLDVRLRKLAGEKEELLSQVRKLKMQLEEERQKYSKSDGMNPDIIGLENGSDLQLIEMQRDANRQISEYKFKLSKAEQDITTLEQNVGRLEGQVARYKNAAENAEKVEDELKAEKRKLQRELRTALDKIEEMEMTNSHLMKRLEKMKANRTALLSQQ</sequence>
<accession>A0A8B9ZKL9</accession>
<dbReference type="PANTHER" id="PTHR19212">
    <property type="entry name" value="LEUCINE RICH REPEAT IN FLII INTERACTING PROTEIN"/>
    <property type="match status" value="1"/>
</dbReference>
<dbReference type="GO" id="GO:0006355">
    <property type="term" value="P:regulation of DNA-templated transcription"/>
    <property type="evidence" value="ECO:0007669"/>
    <property type="project" value="InterPro"/>
</dbReference>
<dbReference type="InterPro" id="IPR019139">
    <property type="entry name" value="LRRFIP1/2"/>
</dbReference>
<feature type="compositionally biased region" description="Basic and acidic residues" evidence="6">
    <location>
        <begin position="147"/>
        <end position="158"/>
    </location>
</feature>
<dbReference type="AlphaFoldDB" id="A0A8B9ZKL9"/>
<reference evidence="7" key="1">
    <citation type="submission" date="2019-08" db="EMBL/GenBank/DDBJ databases">
        <title>Three high-quality genomes provides insights into domestication of ducks.</title>
        <authorList>
            <person name="Hou Z.C."/>
            <person name="Zhu F."/>
            <person name="Yin Z.T."/>
            <person name="Zhang F."/>
        </authorList>
    </citation>
    <scope>NUCLEOTIDE SEQUENCE [LARGE SCALE GENOMIC DNA]</scope>
</reference>
<dbReference type="Pfam" id="PF09738">
    <property type="entry name" value="LRRFIP"/>
    <property type="match status" value="2"/>
</dbReference>
<reference evidence="7" key="3">
    <citation type="submission" date="2025-09" db="UniProtKB">
        <authorList>
            <consortium name="Ensembl"/>
        </authorList>
    </citation>
    <scope>IDENTIFICATION</scope>
</reference>
<evidence type="ECO:0000256" key="5">
    <source>
        <dbReference type="SAM" id="Coils"/>
    </source>
</evidence>
<name>A0A8B9ZKL9_ANAPL</name>
<feature type="region of interest" description="Disordered" evidence="6">
    <location>
        <begin position="79"/>
        <end position="129"/>
    </location>
</feature>
<feature type="coiled-coil region" evidence="5">
    <location>
        <begin position="192"/>
        <end position="261"/>
    </location>
</feature>
<evidence type="ECO:0000256" key="2">
    <source>
        <dbReference type="ARBA" id="ARBA00022687"/>
    </source>
</evidence>
<evidence type="ECO:0000256" key="6">
    <source>
        <dbReference type="SAM" id="MobiDB-lite"/>
    </source>
</evidence>
<dbReference type="GO" id="GO:0016055">
    <property type="term" value="P:Wnt signaling pathway"/>
    <property type="evidence" value="ECO:0007669"/>
    <property type="project" value="UniProtKB-KW"/>
</dbReference>
<keyword evidence="2" id="KW-0879">Wnt signaling pathway</keyword>
<protein>
    <recommendedName>
        <fullName evidence="4">Leucine-rich repeat flightless-interacting protein 2</fullName>
    </recommendedName>
</protein>
<feature type="compositionally biased region" description="Polar residues" evidence="6">
    <location>
        <begin position="161"/>
        <end position="185"/>
    </location>
</feature>
<feature type="coiled-coil region" evidence="5">
    <location>
        <begin position="332"/>
        <end position="475"/>
    </location>
</feature>
<evidence type="ECO:0000256" key="1">
    <source>
        <dbReference type="ARBA" id="ARBA00008275"/>
    </source>
</evidence>
<evidence type="ECO:0000313" key="8">
    <source>
        <dbReference type="Proteomes" id="UP000694400"/>
    </source>
</evidence>
<dbReference type="Proteomes" id="UP000694400">
    <property type="component" value="Chromosome 2"/>
</dbReference>
<dbReference type="Gene3D" id="1.20.5.4090">
    <property type="match status" value="1"/>
</dbReference>
<dbReference type="PANTHER" id="PTHR19212:SF6">
    <property type="entry name" value="LEUCINE-RICH REPEAT FLIGHTLESS-INTERACTING PROTEIN 2"/>
    <property type="match status" value="1"/>
</dbReference>